<evidence type="ECO:0000259" key="18">
    <source>
        <dbReference type="PROSITE" id="PS51847"/>
    </source>
</evidence>
<keyword evidence="11 16" id="KW-1133">Transmembrane helix</keyword>
<dbReference type="STRING" id="137246.A0A401SU03"/>
<evidence type="ECO:0000313" key="19">
    <source>
        <dbReference type="EMBL" id="GCC33846.1"/>
    </source>
</evidence>
<dbReference type="EMBL" id="BEZZ01000548">
    <property type="protein sequence ID" value="GCC33846.1"/>
    <property type="molecule type" value="Genomic_DNA"/>
</dbReference>
<evidence type="ECO:0000256" key="5">
    <source>
        <dbReference type="ARBA" id="ARBA00022475"/>
    </source>
</evidence>
<dbReference type="InterPro" id="IPR035892">
    <property type="entry name" value="C2_domain_sf"/>
</dbReference>
<evidence type="ECO:0000313" key="20">
    <source>
        <dbReference type="Proteomes" id="UP000287033"/>
    </source>
</evidence>
<keyword evidence="6 16" id="KW-0812">Transmembrane</keyword>
<comment type="subcellular location">
    <subcellularLocation>
        <location evidence="1">Cell membrane</location>
        <topology evidence="1">Peripheral membrane protein</topology>
    </subcellularLocation>
    <subcellularLocation>
        <location evidence="2">Endoplasmic reticulum membrane</location>
        <topology evidence="2">Multi-pass membrane protein</topology>
    </subcellularLocation>
</comment>
<dbReference type="Pfam" id="PF17047">
    <property type="entry name" value="SMP_LBD"/>
    <property type="match status" value="1"/>
</dbReference>
<dbReference type="Proteomes" id="UP000287033">
    <property type="component" value="Unassembled WGS sequence"/>
</dbReference>
<comment type="similarity">
    <text evidence="3">Belongs to the extended synaptotagmin family.</text>
</comment>
<feature type="domain" description="C2" evidence="17">
    <location>
        <begin position="291"/>
        <end position="411"/>
    </location>
</feature>
<dbReference type="FunFam" id="2.60.40.150:FF:000106">
    <property type="entry name" value="extended synaptotagmin-1 isoform X1"/>
    <property type="match status" value="2"/>
</dbReference>
<evidence type="ECO:0000256" key="6">
    <source>
        <dbReference type="ARBA" id="ARBA00022692"/>
    </source>
</evidence>
<dbReference type="PROSITE" id="PS50004">
    <property type="entry name" value="C2"/>
    <property type="match status" value="5"/>
</dbReference>
<dbReference type="CDD" id="cd04050">
    <property type="entry name" value="C2B_Synaptotagmin-like"/>
    <property type="match status" value="2"/>
</dbReference>
<evidence type="ECO:0000256" key="8">
    <source>
        <dbReference type="ARBA" id="ARBA00022737"/>
    </source>
</evidence>
<feature type="compositionally biased region" description="Low complexity" evidence="15">
    <location>
        <begin position="959"/>
        <end position="972"/>
    </location>
</feature>
<dbReference type="GO" id="GO:0005509">
    <property type="term" value="F:calcium ion binding"/>
    <property type="evidence" value="ECO:0007669"/>
    <property type="project" value="TreeGrafter"/>
</dbReference>
<gene>
    <name evidence="19" type="ORF">chiPu_0012317</name>
</gene>
<keyword evidence="7" id="KW-0479">Metal-binding</keyword>
<dbReference type="GO" id="GO:0005886">
    <property type="term" value="C:plasma membrane"/>
    <property type="evidence" value="ECO:0007669"/>
    <property type="project" value="UniProtKB-SubCell"/>
</dbReference>
<evidence type="ECO:0000256" key="1">
    <source>
        <dbReference type="ARBA" id="ARBA00004202"/>
    </source>
</evidence>
<feature type="domain" description="SMP-LTD" evidence="18">
    <location>
        <begin position="114"/>
        <end position="292"/>
    </location>
</feature>
<dbReference type="PROSITE" id="PS51847">
    <property type="entry name" value="SMP"/>
    <property type="match status" value="1"/>
</dbReference>
<protein>
    <recommendedName>
        <fullName evidence="21">Extended synaptotagmin-like protein 1b</fullName>
    </recommendedName>
</protein>
<keyword evidence="4" id="KW-0813">Transport</keyword>
<evidence type="ECO:0000256" key="9">
    <source>
        <dbReference type="ARBA" id="ARBA00022824"/>
    </source>
</evidence>
<evidence type="ECO:0000256" key="15">
    <source>
        <dbReference type="SAM" id="MobiDB-lite"/>
    </source>
</evidence>
<keyword evidence="20" id="KW-1185">Reference proteome</keyword>
<evidence type="ECO:0008006" key="21">
    <source>
        <dbReference type="Google" id="ProtNLM"/>
    </source>
</evidence>
<feature type="region of interest" description="Disordered" evidence="15">
    <location>
        <begin position="1"/>
        <end position="20"/>
    </location>
</feature>
<dbReference type="PANTHER" id="PTHR45761:SF3">
    <property type="entry name" value="EXTENDED SYNAPTOTAGMIN-1"/>
    <property type="match status" value="1"/>
</dbReference>
<dbReference type="SUPFAM" id="SSF49562">
    <property type="entry name" value="C2 domain (Calcium/lipid-binding domain, CaLB)"/>
    <property type="match status" value="5"/>
</dbReference>
<evidence type="ECO:0000256" key="12">
    <source>
        <dbReference type="ARBA" id="ARBA00023055"/>
    </source>
</evidence>
<name>A0A401SU03_CHIPU</name>
<dbReference type="InterPro" id="IPR037752">
    <property type="entry name" value="C2C_KIAA1228"/>
</dbReference>
<keyword evidence="5" id="KW-1003">Cell membrane</keyword>
<dbReference type="CDD" id="cd08391">
    <property type="entry name" value="C2A_C2C_Synaptotagmin_like"/>
    <property type="match status" value="2"/>
</dbReference>
<keyword evidence="14 16" id="KW-0472">Membrane</keyword>
<dbReference type="OMA" id="KVHPGQS"/>
<dbReference type="GO" id="GO:0005789">
    <property type="term" value="C:endoplasmic reticulum membrane"/>
    <property type="evidence" value="ECO:0007669"/>
    <property type="project" value="UniProtKB-SubCell"/>
</dbReference>
<feature type="domain" description="C2" evidence="17">
    <location>
        <begin position="775"/>
        <end position="891"/>
    </location>
</feature>
<sequence>MDRKYSAREEGVPTSIGGTPDEAGVPSLAATDMMTLLTRFGKTLLWLMLIYLTGYFGLSVSFLVFGLMLWMGWKMRRQSKQNKLRDAFYLLENEENVTRKRTNKSLPAWINFQDLERADWLNKVLQQAWPFVGQYLEKLLVNSIAPIIRNSNNHLQTFAFTKVSFGVKPLKIHGVQVHTGTDKRQVTLDLHISYIGDCEINVEVKKYFCKAGVNGIQLHGMLRVILEPLIGQMPLVGAVTLFFVRRPVLDINWTGLTNLLDIPGLSSKSDTVLMDTIASFLVLPNRITCPLVGELHVAELRSPLPRGIVRIYLIEAASLESKDTYVKGFIKGKSDPYAIVRVGTQAFMSKTVSESVNPKWNEMYEVIVHEVPGQLLEIEIFDKDPDQDDFLGRMQLDLGEVMKNQIVEEWFTLKDVERGKIRLKLEWLSLYSDPTKLEQALMVNNSITVQNSEEPSAAIMVVYVDQAQDLPLKQGSREPNALVQVSLLDKTFESRTVYNTNAPVWEDAFTFFVQNPNQQDLDIQVKDDDRQFSLGSLSISLSQLLMSPDMSFNQWFPLEHSGRHSQIYLKIIMRILIADAVDLEKLPRTRKSTLEKNTGSAKSDKMNMTAAKLVEAGVGSLIQAPLPTESSAPSSVGTEGVIRIHLLEAENLIAKDNFMKGMVKGKSDPYVKVRAGAQSFRSKTIKENLNPKWHEMYEVIVNHIPGQELEFELFDKDIDKDDFLGRLKISYKDIMNSKVMDEWFMLNDVKSGKLHLKLEWLPPGMDALILDQVLQANRTIFTQNDLEPSAAILTVYLDRAHDLPVKKGKKQPSPMVQITVNGTSFKSQIINSTELPIWEESFSFLVGNPNLERMELQVKDDSHVLGTLTLPLCQLLTSKNLTFDKWFKLENSGPNSQIMLKVMLGILVSEHSRELFSIQSVAQDPANCEVENVSFSPSVSDESELKPVSSLVNDPSNHSVSENSSVPISESVSSELDLRQRMHRKMDILESPQIKLTLQYHVQQGKLLLVVHSCRNLKLHSKEIPDPYVSLILLPDKNRVTKRKTSIKKKTINPEYNDIFEFEISLEEAQKRKLELTVKNGVSFMSREIGKLHFDLSPLDLTQELTQWFDLKEE</sequence>
<evidence type="ECO:0000256" key="3">
    <source>
        <dbReference type="ARBA" id="ARBA00005867"/>
    </source>
</evidence>
<dbReference type="OrthoDB" id="1029639at2759"/>
<feature type="transmembrane region" description="Helical" evidence="16">
    <location>
        <begin position="44"/>
        <end position="73"/>
    </location>
</feature>
<evidence type="ECO:0000256" key="13">
    <source>
        <dbReference type="ARBA" id="ARBA00023121"/>
    </source>
</evidence>
<feature type="domain" description="C2" evidence="17">
    <location>
        <begin position="990"/>
        <end position="1109"/>
    </location>
</feature>
<dbReference type="GO" id="GO:0035091">
    <property type="term" value="F:phosphatidylinositol binding"/>
    <property type="evidence" value="ECO:0007669"/>
    <property type="project" value="TreeGrafter"/>
</dbReference>
<dbReference type="CDD" id="cd04030">
    <property type="entry name" value="C2C_KIAA1228"/>
    <property type="match status" value="1"/>
</dbReference>
<dbReference type="Gene3D" id="2.60.40.150">
    <property type="entry name" value="C2 domain"/>
    <property type="match status" value="5"/>
</dbReference>
<dbReference type="FunFam" id="2.60.40.150:FF:000025">
    <property type="entry name" value="Extended synaptotagmin 2"/>
    <property type="match status" value="2"/>
</dbReference>
<dbReference type="InterPro" id="IPR000008">
    <property type="entry name" value="C2_dom"/>
</dbReference>
<evidence type="ECO:0000256" key="7">
    <source>
        <dbReference type="ARBA" id="ARBA00022723"/>
    </source>
</evidence>
<organism evidence="19 20">
    <name type="scientific">Chiloscyllium punctatum</name>
    <name type="common">Brownbanded bambooshark</name>
    <name type="synonym">Hemiscyllium punctatum</name>
    <dbReference type="NCBI Taxonomy" id="137246"/>
    <lineage>
        <taxon>Eukaryota</taxon>
        <taxon>Metazoa</taxon>
        <taxon>Chordata</taxon>
        <taxon>Craniata</taxon>
        <taxon>Vertebrata</taxon>
        <taxon>Chondrichthyes</taxon>
        <taxon>Elasmobranchii</taxon>
        <taxon>Galeomorphii</taxon>
        <taxon>Galeoidea</taxon>
        <taxon>Orectolobiformes</taxon>
        <taxon>Hemiscylliidae</taxon>
        <taxon>Chiloscyllium</taxon>
    </lineage>
</organism>
<dbReference type="AlphaFoldDB" id="A0A401SU03"/>
<keyword evidence="10" id="KW-0106">Calcium</keyword>
<evidence type="ECO:0000256" key="14">
    <source>
        <dbReference type="ARBA" id="ARBA00023136"/>
    </source>
</evidence>
<proteinExistence type="inferred from homology"/>
<evidence type="ECO:0000256" key="11">
    <source>
        <dbReference type="ARBA" id="ARBA00022989"/>
    </source>
</evidence>
<keyword evidence="9" id="KW-0256">Endoplasmic reticulum</keyword>
<accession>A0A401SU03</accession>
<keyword evidence="8" id="KW-0677">Repeat</keyword>
<dbReference type="InterPro" id="IPR051634">
    <property type="entry name" value="Extended_Synaptotagmin"/>
</dbReference>
<dbReference type="InterPro" id="IPR039010">
    <property type="entry name" value="Synaptotagmin_SMP"/>
</dbReference>
<feature type="domain" description="C2" evidence="17">
    <location>
        <begin position="433"/>
        <end position="560"/>
    </location>
</feature>
<feature type="domain" description="C2" evidence="17">
    <location>
        <begin position="623"/>
        <end position="744"/>
    </location>
</feature>
<evidence type="ECO:0000256" key="10">
    <source>
        <dbReference type="ARBA" id="ARBA00022837"/>
    </source>
</evidence>
<dbReference type="SMART" id="SM00239">
    <property type="entry name" value="C2"/>
    <property type="match status" value="5"/>
</dbReference>
<keyword evidence="13" id="KW-0446">Lipid-binding</keyword>
<dbReference type="GO" id="GO:0031210">
    <property type="term" value="F:phosphatidylcholine binding"/>
    <property type="evidence" value="ECO:0007669"/>
    <property type="project" value="TreeGrafter"/>
</dbReference>
<evidence type="ECO:0000256" key="2">
    <source>
        <dbReference type="ARBA" id="ARBA00004477"/>
    </source>
</evidence>
<dbReference type="InterPro" id="IPR031468">
    <property type="entry name" value="SMP_LBD"/>
</dbReference>
<dbReference type="PANTHER" id="PTHR45761">
    <property type="entry name" value="EXTENDED SYNAPTOTAGMIN-LIKE PROTEIN 2, ISOFORM C"/>
    <property type="match status" value="1"/>
</dbReference>
<dbReference type="InterPro" id="IPR037749">
    <property type="entry name" value="Ext_Synaptotagmin_C2B"/>
</dbReference>
<keyword evidence="12" id="KW-0445">Lipid transport</keyword>
<feature type="region of interest" description="Disordered" evidence="15">
    <location>
        <begin position="946"/>
        <end position="972"/>
    </location>
</feature>
<dbReference type="Pfam" id="PF00168">
    <property type="entry name" value="C2"/>
    <property type="match status" value="5"/>
</dbReference>
<evidence type="ECO:0000256" key="16">
    <source>
        <dbReference type="SAM" id="Phobius"/>
    </source>
</evidence>
<dbReference type="InterPro" id="IPR037733">
    <property type="entry name" value="Ext_Synaptotagmin_C2A"/>
</dbReference>
<feature type="compositionally biased region" description="Basic and acidic residues" evidence="15">
    <location>
        <begin position="1"/>
        <end position="11"/>
    </location>
</feature>
<comment type="caution">
    <text evidence="19">The sequence shown here is derived from an EMBL/GenBank/DDBJ whole genome shotgun (WGS) entry which is preliminary data.</text>
</comment>
<dbReference type="GO" id="GO:0061817">
    <property type="term" value="P:endoplasmic reticulum-plasma membrane tethering"/>
    <property type="evidence" value="ECO:0007669"/>
    <property type="project" value="InterPro"/>
</dbReference>
<reference evidence="19 20" key="1">
    <citation type="journal article" date="2018" name="Nat. Ecol. Evol.">
        <title>Shark genomes provide insights into elasmobranch evolution and the origin of vertebrates.</title>
        <authorList>
            <person name="Hara Y"/>
            <person name="Yamaguchi K"/>
            <person name="Onimaru K"/>
            <person name="Kadota M"/>
            <person name="Koyanagi M"/>
            <person name="Keeley SD"/>
            <person name="Tatsumi K"/>
            <person name="Tanaka K"/>
            <person name="Motone F"/>
            <person name="Kageyama Y"/>
            <person name="Nozu R"/>
            <person name="Adachi N"/>
            <person name="Nishimura O"/>
            <person name="Nakagawa R"/>
            <person name="Tanegashima C"/>
            <person name="Kiyatake I"/>
            <person name="Matsumoto R"/>
            <person name="Murakumo K"/>
            <person name="Nishida K"/>
            <person name="Terakita A"/>
            <person name="Kuratani S"/>
            <person name="Sato K"/>
            <person name="Hyodo S Kuraku.S."/>
        </authorList>
    </citation>
    <scope>NUCLEOTIDE SEQUENCE [LARGE SCALE GENOMIC DNA]</scope>
</reference>
<dbReference type="GO" id="GO:0006869">
    <property type="term" value="P:lipid transport"/>
    <property type="evidence" value="ECO:0007669"/>
    <property type="project" value="UniProtKB-KW"/>
</dbReference>
<evidence type="ECO:0000259" key="17">
    <source>
        <dbReference type="PROSITE" id="PS50004"/>
    </source>
</evidence>
<dbReference type="GO" id="GO:0005544">
    <property type="term" value="F:calcium-dependent phospholipid binding"/>
    <property type="evidence" value="ECO:0007669"/>
    <property type="project" value="TreeGrafter"/>
</dbReference>
<evidence type="ECO:0000256" key="4">
    <source>
        <dbReference type="ARBA" id="ARBA00022448"/>
    </source>
</evidence>
<dbReference type="GO" id="GO:0008429">
    <property type="term" value="F:phosphatidylethanolamine binding"/>
    <property type="evidence" value="ECO:0007669"/>
    <property type="project" value="TreeGrafter"/>
</dbReference>